<evidence type="ECO:0008006" key="4">
    <source>
        <dbReference type="Google" id="ProtNLM"/>
    </source>
</evidence>
<gene>
    <name evidence="2" type="ORF">C7V51_14185</name>
</gene>
<name>A0AAD1ENL3_9MICO</name>
<evidence type="ECO:0000313" key="3">
    <source>
        <dbReference type="Proteomes" id="UP000283946"/>
    </source>
</evidence>
<sequence>MSNHVSPKRKRVRFAALPLATSISAAALLAVSMSGTLSGFVAGLSNAGNAAASGSLVMEEKTTGSNPVTCVSTDGGSLSTNTATCSTINEFGGSTTMVPGQTVSTAVTLKNVGTAAARTFTLAPGAVCEQSANVASVGSGAATDFCDKVKVSISSGSSTVFAGTAASLAGSAVKKLNTTPVAPGTSTPFTIDVTLDQSATNAYQGLSASVPLTWTFTS</sequence>
<dbReference type="RefSeq" id="WP_104266105.1">
    <property type="nucleotide sequence ID" value="NZ_CP028130.1"/>
</dbReference>
<feature type="chain" id="PRO_5042025910" description="Secreted protein" evidence="1">
    <location>
        <begin position="28"/>
        <end position="218"/>
    </location>
</feature>
<organism evidence="2 3">
    <name type="scientific">Rathayibacter iranicus</name>
    <dbReference type="NCBI Taxonomy" id="59737"/>
    <lineage>
        <taxon>Bacteria</taxon>
        <taxon>Bacillati</taxon>
        <taxon>Actinomycetota</taxon>
        <taxon>Actinomycetes</taxon>
        <taxon>Micrococcales</taxon>
        <taxon>Microbacteriaceae</taxon>
        <taxon>Rathayibacter</taxon>
    </lineage>
</organism>
<accession>A0AAD1ENL3</accession>
<dbReference type="Proteomes" id="UP000283946">
    <property type="component" value="Chromosome"/>
</dbReference>
<dbReference type="EMBL" id="CP028130">
    <property type="protein sequence ID" value="AZZ56895.1"/>
    <property type="molecule type" value="Genomic_DNA"/>
</dbReference>
<evidence type="ECO:0000313" key="2">
    <source>
        <dbReference type="EMBL" id="AZZ56895.1"/>
    </source>
</evidence>
<dbReference type="KEGG" id="ria:C7V51_14185"/>
<feature type="signal peptide" evidence="1">
    <location>
        <begin position="1"/>
        <end position="27"/>
    </location>
</feature>
<proteinExistence type="predicted"/>
<protein>
    <recommendedName>
        <fullName evidence="4">Secreted protein</fullName>
    </recommendedName>
</protein>
<reference evidence="2 3" key="1">
    <citation type="submission" date="2018-03" db="EMBL/GenBank/DDBJ databases">
        <title>Bacteriophage NCPPB3778 and a type I-E CRISPR drive the evolution of the US Biological Select Agent, Rathayibacter toxicus.</title>
        <authorList>
            <person name="Davis E.W.II."/>
            <person name="Tabima J.F."/>
            <person name="Weisberg A.J."/>
            <person name="Dantas Lopes L."/>
            <person name="Wiseman M.S."/>
            <person name="Wiseman M.S."/>
            <person name="Pupko T."/>
            <person name="Belcher M.S."/>
            <person name="Sechler A.J."/>
            <person name="Tancos M.A."/>
            <person name="Schroeder B.K."/>
            <person name="Murray T.D."/>
            <person name="Luster D.G."/>
            <person name="Schneider W.L."/>
            <person name="Rogers E."/>
            <person name="Andreote F.D."/>
            <person name="Grunwald N.J."/>
            <person name="Putnam M.L."/>
            <person name="Chang J.H."/>
        </authorList>
    </citation>
    <scope>NUCLEOTIDE SEQUENCE [LARGE SCALE GENOMIC DNA]</scope>
    <source>
        <strain evidence="2 3">NCCPB 2253</strain>
    </source>
</reference>
<evidence type="ECO:0000256" key="1">
    <source>
        <dbReference type="SAM" id="SignalP"/>
    </source>
</evidence>
<keyword evidence="1" id="KW-0732">Signal</keyword>
<dbReference type="AlphaFoldDB" id="A0AAD1ENL3"/>